<proteinExistence type="predicted"/>
<accession>A0A1D9MID7</accession>
<dbReference type="GO" id="GO:0005975">
    <property type="term" value="P:carbohydrate metabolic process"/>
    <property type="evidence" value="ECO:0007669"/>
    <property type="project" value="UniProtKB-ARBA"/>
</dbReference>
<organism evidence="5 6">
    <name type="scientific">Boudabousia tangfeifanii</name>
    <dbReference type="NCBI Taxonomy" id="1912795"/>
    <lineage>
        <taxon>Bacteria</taxon>
        <taxon>Bacillati</taxon>
        <taxon>Actinomycetota</taxon>
        <taxon>Actinomycetes</taxon>
        <taxon>Actinomycetales</taxon>
        <taxon>Actinomycetaceae</taxon>
        <taxon>Boudabousia</taxon>
    </lineage>
</organism>
<dbReference type="Pfam" id="PF19403">
    <property type="entry name" value="SpaA_2"/>
    <property type="match status" value="1"/>
</dbReference>
<gene>
    <name evidence="5" type="ORF">BK816_00560</name>
</gene>
<dbReference type="SUPFAM" id="SSF63829">
    <property type="entry name" value="Calcium-dependent phosphotriesterase"/>
    <property type="match status" value="1"/>
</dbReference>
<reference evidence="5 6" key="1">
    <citation type="submission" date="2016-10" db="EMBL/GenBank/DDBJ databases">
        <title>Actinomyces aegypiusis sp. nov., isolated from the Aegypius monachus in Qinghai Tibet Plateau China.</title>
        <authorList>
            <person name="Wang Y."/>
        </authorList>
    </citation>
    <scope>NUCLEOTIDE SEQUENCE [LARGE SCALE GENOMIC DNA]</scope>
    <source>
        <strain evidence="5 6">VUL4_3</strain>
    </source>
</reference>
<dbReference type="InterPro" id="IPR041033">
    <property type="entry name" value="SpaA_PFL_dom_1"/>
</dbReference>
<feature type="region of interest" description="Disordered" evidence="1">
    <location>
        <begin position="1"/>
        <end position="35"/>
    </location>
</feature>
<dbReference type="Pfam" id="PF17802">
    <property type="entry name" value="SpaA"/>
    <property type="match status" value="1"/>
</dbReference>
<dbReference type="InterPro" id="IPR018391">
    <property type="entry name" value="PQQ_b-propeller_rpt"/>
</dbReference>
<dbReference type="SUPFAM" id="SSF50998">
    <property type="entry name" value="Quinoprotein alcohol dehydrogenase-like"/>
    <property type="match status" value="1"/>
</dbReference>
<feature type="domain" description="SpaA-like prealbumin fold" evidence="4">
    <location>
        <begin position="842"/>
        <end position="956"/>
    </location>
</feature>
<evidence type="ECO:0000313" key="5">
    <source>
        <dbReference type="EMBL" id="AOZ71968.1"/>
    </source>
</evidence>
<sequence>MPEKMTDDRTVGRPQSSIEGAEHSPKRLRNEQSRRTASHYARFGVAGVALTSALVAGVALSMAPTNDSYAYVNDSSIAEAVGDKPTITVNLEHSLGAEGKQPQPGEDFTYTGKIDFTVPEGTPNKVTLSVTQDEKAPFKTAPALSDLQFPGGNVTGVTQDPKDSNTWVYTIENVTKGGTATFTKQATLNADVKPGMVIVASASMNMTPSGDTALEQMDQKLIWDAGQCSGVAYFKYKIPEGDLGAWLADIKFADYSDSKDAVLDPLPADAAALADVNLEKRNGFRVSNPGTTDGALTNEFLTDAVTRNDDSTKPLFGTDPKLANGRFLDSINWPYNPETWTGTQWVKSGTVFELRRGFKLANCVPIRTSTNLSAKRDIIGVQISQARKLPPAQENANDSFVIRDKNGELPPPPPWCSDIYINASNAVDVSKRIDLWDSKKQEMTTLRDGLSIPPYSGTIAISPKVENTIWYATAPKGQPARLYTASSENGGKGVLTNFPPYPSSTARIISLGFDPDGILWAFHGSGYLYSLDVSNPAAQWERHGTLGNPLVTTNLPLDITFNANGDLVTVANSTTGSNALKQKVVLTYSHDDLINTTGQTVIQPIKQAILTSSDSIKEFNGVAVGADGNLYLGTRDQGYLYTASPDGGKITRVPNVTVSPGIADMGSCSYIPAGEQPAPDAPKFLVQKRAIDPVTGAPATAGGTTINNAKINDDGSVKVSYLVTVANSGTAAGNPGNVTDTVSAPAGFTITDVAVDGKSQGKNATFTLAPGELASGALKSYQVTVSLQADSLEAVKNIAGECNTQGEGTPGGGFFNRVAMENDSDGPDNNDACIPVKPRPVAHLKLVKQIVDQDGRVINSQVPNDLGHFSLAASGYTAENMNPLGGATGQAKPNEGVAVDQDVFAGRYALSETITEPGGVAGYYQSGNWTCEGGNGKMVNANTVDVPENGSVTCTIQNTRLPRFHIEKLAGTPDPALGNPHVGEPVVLKNGAGELVYRMNVVNDSNFAGNTGVVRDNFEVPAGLVMDDAKAVKVVFSGEGSRVGGKDTYTAEELKAGAVLADSVKNLGPQAKATFTITIPVKADTSKVEGSDLTKFEQAQDALGQCETQTATVNREEVKLANPNDKAAVNNANIDLENTQYAENDAVWYRDNFACIPVVENKWSVEKYSQFDPSAEGADEANNGGDGFVKTPGTTGTGVTLTPADNGDLTATVKYRVRATNRGKNASVQPAISDTITLPQGFVITDAKFGPADGALAPVSGIAGNTVTFEIPAGSDKVNGGEHMDYLVEVSGKITAEDAAKLAWTASDSEAVGVGECRTENGGTPGTGFFNHVSMEGDEGTDGNNDACTPVKPQLGIALVEKTDAGGSRLSGAKFALYKAADSNAKPLAMGEVVKAELDELTEANAGQIPADALTDTDGDGKYMGRFVTPTLSAGTVYFLVETKSPTKDFSLLPEPYVFKVDGAGNLIALDAKTGEALGKADDGTFLTAAAKVTVRDPRTGELPKAGGNGRMPLAIGGALIVLLSAAGMFRTVRRS</sequence>
<evidence type="ECO:0000259" key="4">
    <source>
        <dbReference type="Pfam" id="PF19403"/>
    </source>
</evidence>
<dbReference type="Proteomes" id="UP000176288">
    <property type="component" value="Chromosome"/>
</dbReference>
<dbReference type="InterPro" id="IPR045826">
    <property type="entry name" value="SpaA_PFL_dom_2"/>
</dbReference>
<name>A0A1D9MID7_9ACTO</name>
<dbReference type="InterPro" id="IPR013783">
    <property type="entry name" value="Ig-like_fold"/>
</dbReference>
<feature type="transmembrane region" description="Helical" evidence="2">
    <location>
        <begin position="43"/>
        <end position="63"/>
    </location>
</feature>
<dbReference type="STRING" id="1912795.BK816_00560"/>
<dbReference type="RefSeq" id="WP_071163434.1">
    <property type="nucleotide sequence ID" value="NZ_CP017812.1"/>
</dbReference>
<dbReference type="OrthoDB" id="3256990at2"/>
<dbReference type="KEGG" id="avu:BK816_00560"/>
<keyword evidence="2" id="KW-0472">Membrane</keyword>
<keyword evidence="6" id="KW-1185">Reference proteome</keyword>
<dbReference type="SMART" id="SM00564">
    <property type="entry name" value="PQQ"/>
    <property type="match status" value="2"/>
</dbReference>
<dbReference type="EMBL" id="CP017812">
    <property type="protein sequence ID" value="AOZ71968.1"/>
    <property type="molecule type" value="Genomic_DNA"/>
</dbReference>
<protein>
    <submittedName>
        <fullName evidence="5">Uncharacterized protein</fullName>
    </submittedName>
</protein>
<evidence type="ECO:0000313" key="6">
    <source>
        <dbReference type="Proteomes" id="UP000176288"/>
    </source>
</evidence>
<dbReference type="Gene3D" id="2.60.40.10">
    <property type="entry name" value="Immunoglobulins"/>
    <property type="match status" value="1"/>
</dbReference>
<feature type="compositionally biased region" description="Basic and acidic residues" evidence="1">
    <location>
        <begin position="20"/>
        <end position="34"/>
    </location>
</feature>
<dbReference type="InterPro" id="IPR011047">
    <property type="entry name" value="Quinoprotein_ADH-like_sf"/>
</dbReference>
<evidence type="ECO:0000256" key="1">
    <source>
        <dbReference type="SAM" id="MobiDB-lite"/>
    </source>
</evidence>
<feature type="region of interest" description="Disordered" evidence="1">
    <location>
        <begin position="1174"/>
        <end position="1205"/>
    </location>
</feature>
<feature type="compositionally biased region" description="Basic and acidic residues" evidence="1">
    <location>
        <begin position="1"/>
        <end position="11"/>
    </location>
</feature>
<evidence type="ECO:0000256" key="2">
    <source>
        <dbReference type="SAM" id="Phobius"/>
    </source>
</evidence>
<keyword evidence="2" id="KW-1133">Transmembrane helix</keyword>
<evidence type="ECO:0000259" key="3">
    <source>
        <dbReference type="Pfam" id="PF17802"/>
    </source>
</evidence>
<keyword evidence="2" id="KW-0812">Transmembrane</keyword>
<feature type="transmembrane region" description="Helical" evidence="2">
    <location>
        <begin position="1512"/>
        <end position="1530"/>
    </location>
</feature>
<feature type="compositionally biased region" description="Low complexity" evidence="1">
    <location>
        <begin position="1191"/>
        <end position="1203"/>
    </location>
</feature>
<feature type="domain" description="SpaA-like prealbumin fold" evidence="3">
    <location>
        <begin position="1360"/>
        <end position="1471"/>
    </location>
</feature>